<evidence type="ECO:0000313" key="2">
    <source>
        <dbReference type="Proteomes" id="UP000265520"/>
    </source>
</evidence>
<keyword evidence="1" id="KW-0808">Transferase</keyword>
<keyword evidence="2" id="KW-1185">Reference proteome</keyword>
<protein>
    <submittedName>
        <fullName evidence="1">Putative serine/threonine-kinase</fullName>
    </submittedName>
</protein>
<keyword evidence="1" id="KW-0418">Kinase</keyword>
<reference evidence="1 2" key="1">
    <citation type="journal article" date="2018" name="Front. Plant Sci.">
        <title>Red Clover (Trifolium pratense) and Zigzag Clover (T. medium) - A Picture of Genomic Similarities and Differences.</title>
        <authorList>
            <person name="Dluhosova J."/>
            <person name="Istvanek J."/>
            <person name="Nedelnik J."/>
            <person name="Repkova J."/>
        </authorList>
    </citation>
    <scope>NUCLEOTIDE SEQUENCE [LARGE SCALE GENOMIC DNA]</scope>
    <source>
        <strain evidence="2">cv. 10/8</strain>
        <tissue evidence="1">Leaf</tissue>
    </source>
</reference>
<gene>
    <name evidence="1" type="ORF">A2U01_0009141</name>
</gene>
<name>A0A392ML88_9FABA</name>
<evidence type="ECO:0000313" key="1">
    <source>
        <dbReference type="EMBL" id="MCH88257.1"/>
    </source>
</evidence>
<organism evidence="1 2">
    <name type="scientific">Trifolium medium</name>
    <dbReference type="NCBI Taxonomy" id="97028"/>
    <lineage>
        <taxon>Eukaryota</taxon>
        <taxon>Viridiplantae</taxon>
        <taxon>Streptophyta</taxon>
        <taxon>Embryophyta</taxon>
        <taxon>Tracheophyta</taxon>
        <taxon>Spermatophyta</taxon>
        <taxon>Magnoliopsida</taxon>
        <taxon>eudicotyledons</taxon>
        <taxon>Gunneridae</taxon>
        <taxon>Pentapetalae</taxon>
        <taxon>rosids</taxon>
        <taxon>fabids</taxon>
        <taxon>Fabales</taxon>
        <taxon>Fabaceae</taxon>
        <taxon>Papilionoideae</taxon>
        <taxon>50 kb inversion clade</taxon>
        <taxon>NPAAA clade</taxon>
        <taxon>Hologalegina</taxon>
        <taxon>IRL clade</taxon>
        <taxon>Trifolieae</taxon>
        <taxon>Trifolium</taxon>
    </lineage>
</organism>
<proteinExistence type="predicted"/>
<comment type="caution">
    <text evidence="1">The sequence shown here is derived from an EMBL/GenBank/DDBJ whole genome shotgun (WGS) entry which is preliminary data.</text>
</comment>
<sequence length="53" mass="5973">MEGKVGAECEVFDWFKSHVLDSKLETGIEHQELVMLTLVTWGKGEGQPHFPSN</sequence>
<dbReference type="EMBL" id="LXQA010013819">
    <property type="protein sequence ID" value="MCH88257.1"/>
    <property type="molecule type" value="Genomic_DNA"/>
</dbReference>
<accession>A0A392ML88</accession>
<dbReference type="Proteomes" id="UP000265520">
    <property type="component" value="Unassembled WGS sequence"/>
</dbReference>
<dbReference type="AlphaFoldDB" id="A0A392ML88"/>
<dbReference type="GO" id="GO:0016301">
    <property type="term" value="F:kinase activity"/>
    <property type="evidence" value="ECO:0007669"/>
    <property type="project" value="UniProtKB-KW"/>
</dbReference>